<dbReference type="NCBIfam" id="TIGR04183">
    <property type="entry name" value="Por_Secre_tail"/>
    <property type="match status" value="1"/>
</dbReference>
<gene>
    <name evidence="3" type="ORF">GCM10022423_28280</name>
</gene>
<proteinExistence type="predicted"/>
<feature type="domain" description="Secretion system C-terminal sorting" evidence="2">
    <location>
        <begin position="736"/>
        <end position="805"/>
    </location>
</feature>
<evidence type="ECO:0000313" key="3">
    <source>
        <dbReference type="EMBL" id="GAA3772309.1"/>
    </source>
</evidence>
<evidence type="ECO:0000259" key="2">
    <source>
        <dbReference type="Pfam" id="PF18962"/>
    </source>
</evidence>
<dbReference type="Pfam" id="PF17164">
    <property type="entry name" value="DUF5122"/>
    <property type="match status" value="10"/>
</dbReference>
<dbReference type="EMBL" id="BAABDU010000004">
    <property type="protein sequence ID" value="GAA3772309.1"/>
    <property type="molecule type" value="Genomic_DNA"/>
</dbReference>
<dbReference type="Pfam" id="PF18962">
    <property type="entry name" value="Por_Secre_tail"/>
    <property type="match status" value="1"/>
</dbReference>
<dbReference type="Proteomes" id="UP001500748">
    <property type="component" value="Unassembled WGS sequence"/>
</dbReference>
<dbReference type="Gene3D" id="2.80.10.50">
    <property type="match status" value="5"/>
</dbReference>
<dbReference type="SUPFAM" id="SSF75011">
    <property type="entry name" value="3-carboxy-cis,cis-mucoante lactonizing enzyme"/>
    <property type="match status" value="1"/>
</dbReference>
<keyword evidence="4" id="KW-1185">Reference proteome</keyword>
<protein>
    <recommendedName>
        <fullName evidence="2">Secretion system C-terminal sorting domain-containing protein</fullName>
    </recommendedName>
</protein>
<comment type="caution">
    <text evidence="3">The sequence shown here is derived from an EMBL/GenBank/DDBJ whole genome shotgun (WGS) entry which is preliminary data.</text>
</comment>
<dbReference type="InterPro" id="IPR026444">
    <property type="entry name" value="Secre_tail"/>
</dbReference>
<dbReference type="InterPro" id="IPR013431">
    <property type="entry name" value="Delta_60_rpt"/>
</dbReference>
<name>A0ABP7GRD4_9FLAO</name>
<reference evidence="4" key="1">
    <citation type="journal article" date="2019" name="Int. J. Syst. Evol. Microbiol.">
        <title>The Global Catalogue of Microorganisms (GCM) 10K type strain sequencing project: providing services to taxonomists for standard genome sequencing and annotation.</title>
        <authorList>
            <consortium name="The Broad Institute Genomics Platform"/>
            <consortium name="The Broad Institute Genome Sequencing Center for Infectious Disease"/>
            <person name="Wu L."/>
            <person name="Ma J."/>
        </authorList>
    </citation>
    <scope>NUCLEOTIDE SEQUENCE [LARGE SCALE GENOMIC DNA]</scope>
    <source>
        <strain evidence="4">JCM 17337</strain>
    </source>
</reference>
<dbReference type="SUPFAM" id="SSF63829">
    <property type="entry name" value="Calcium-dependent phosphotriesterase"/>
    <property type="match status" value="1"/>
</dbReference>
<evidence type="ECO:0000256" key="1">
    <source>
        <dbReference type="ARBA" id="ARBA00022729"/>
    </source>
</evidence>
<evidence type="ECO:0000313" key="4">
    <source>
        <dbReference type="Proteomes" id="UP001500748"/>
    </source>
</evidence>
<organism evidence="3 4">
    <name type="scientific">Flavobacterium ginsengiterrae</name>
    <dbReference type="NCBI Taxonomy" id="871695"/>
    <lineage>
        <taxon>Bacteria</taxon>
        <taxon>Pseudomonadati</taxon>
        <taxon>Bacteroidota</taxon>
        <taxon>Flavobacteriia</taxon>
        <taxon>Flavobacteriales</taxon>
        <taxon>Flavobacteriaceae</taxon>
        <taxon>Flavobacterium</taxon>
    </lineage>
</organism>
<accession>A0ABP7GRD4</accession>
<dbReference type="NCBIfam" id="TIGR02608">
    <property type="entry name" value="delta_60_rpt"/>
    <property type="match status" value="9"/>
</dbReference>
<keyword evidence="1" id="KW-0732">Signal</keyword>
<sequence length="808" mass="89613">MFTKQFALQPDGKLIVAGNSCAYKLFNNKYEVSGKNIMRLNKDLSIDNSFNVGSGFSTAPGDIVVQPNGKILACGGFTTYNDKAVKKIIRLNSDGTIDDTFNLNEGGFNSFSVTNIRSIKLQPDGKMIVIGTFFITIYQTFTAQNIMRLNADGSVDKTFRTNFSYETFKLELQNDGKIVRVYKNTFNQEASYKIDRLNPDGSIDTGFTAIEGFGRICSSNTVDYDNMYDCKLAIQSDGKILFGGCYTSFKNLDTRGLMRFNSDGTKDTSFTYVLPGQPMATVKDFVLLPNDKILTHKLVYINSDGSTDNTVIAKLDKNTNSSKVLLIPDNKVIVCTDNTITQSGTSTYTNKFIKLDLTTSEINLEQQPSTFYPGNDIVEKPNGDIVVLGYSKNISNMKYHDGMKLLNKNGNLIYNQKLYQNVFTSTVNDNSQFKKAIVQPDNKIIVSKIESTGANSLVRYNDDFSLDTSFNQVPIYGAIYNLTLLPDGKILALSGNENDPLIRLNSDGSKDVTFSISAKGFNNICYDAIVQEDGKILVAGNFTSLNGKNVNRIVRFNIDGTLDNTFKSDENLSGFIYKLGLQSNGKIIIAGSFEFNSTINKSCVLKRLNIDGTTDTSFTPYYSTKVGHLVRGFLVESTNEILLFTNLNSATEYQANDFKRLHVDGEIDTSFDSGEGFNGNITSIKLQKDGKLLVTGNFSKYKDLWSNGTIRLIGHNNTLSTPDFALENKADSNFTLFPNPVKNELNITSKENTSITSIQIYNILGESLVDLKNKKTFSAIDISNLNNGIYFIRINSNKGNSTHKFLKN</sequence>